<dbReference type="InterPro" id="IPR041633">
    <property type="entry name" value="Polbeta"/>
</dbReference>
<dbReference type="EMBL" id="CP051635">
    <property type="protein sequence ID" value="UTD01480.1"/>
    <property type="molecule type" value="Genomic_DNA"/>
</dbReference>
<reference evidence="2" key="1">
    <citation type="submission" date="2020-04" db="EMBL/GenBank/DDBJ databases">
        <title>Comparative genomics of oral phylogroup-2 Treponema strains.</title>
        <authorList>
            <person name="Zeng H."/>
            <person name="Chan Y.K."/>
            <person name="Watt R.M."/>
        </authorList>
    </citation>
    <scope>NUCLEOTIDE SEQUENCE</scope>
    <source>
        <strain evidence="2">OMZ 905</strain>
    </source>
</reference>
<sequence length="101" mass="11657">MPYGLKEYEMKTIIEYLSKYSEIEEAVLFGSRAVGLYKKGSDVDIAIKGIKVTPFIAAALKSELEEDTVIPYFFDIVSYPQLRHHEFIQHIDSHGIIIYKR</sequence>
<dbReference type="SUPFAM" id="SSF81301">
    <property type="entry name" value="Nucleotidyltransferase"/>
    <property type="match status" value="1"/>
</dbReference>
<gene>
    <name evidence="2" type="ORF">E4N86_03855</name>
</gene>
<proteinExistence type="predicted"/>
<dbReference type="CDD" id="cd05403">
    <property type="entry name" value="NT_KNTase_like"/>
    <property type="match status" value="1"/>
</dbReference>
<dbReference type="Proteomes" id="UP001056981">
    <property type="component" value="Chromosome"/>
</dbReference>
<name>A0A9Q9BJV1_TREDN</name>
<evidence type="ECO:0000313" key="3">
    <source>
        <dbReference type="Proteomes" id="UP001056981"/>
    </source>
</evidence>
<accession>A0A9Q9BJV1</accession>
<organism evidence="2 3">
    <name type="scientific">Treponema denticola</name>
    <dbReference type="NCBI Taxonomy" id="158"/>
    <lineage>
        <taxon>Bacteria</taxon>
        <taxon>Pseudomonadati</taxon>
        <taxon>Spirochaetota</taxon>
        <taxon>Spirochaetia</taxon>
        <taxon>Spirochaetales</taxon>
        <taxon>Treponemataceae</taxon>
        <taxon>Treponema</taxon>
    </lineage>
</organism>
<protein>
    <submittedName>
        <fullName evidence="2">Nucleotidyltransferase domain-containing protein</fullName>
    </submittedName>
</protein>
<dbReference type="Gene3D" id="3.30.460.10">
    <property type="entry name" value="Beta Polymerase, domain 2"/>
    <property type="match status" value="1"/>
</dbReference>
<dbReference type="Pfam" id="PF18765">
    <property type="entry name" value="Polbeta"/>
    <property type="match status" value="1"/>
</dbReference>
<dbReference type="AlphaFoldDB" id="A0A9Q9BJV1"/>
<evidence type="ECO:0000259" key="1">
    <source>
        <dbReference type="Pfam" id="PF18765"/>
    </source>
</evidence>
<dbReference type="InterPro" id="IPR043519">
    <property type="entry name" value="NT_sf"/>
</dbReference>
<evidence type="ECO:0000313" key="2">
    <source>
        <dbReference type="EMBL" id="UTD01480.1"/>
    </source>
</evidence>
<feature type="domain" description="Polymerase beta nucleotidyltransferase" evidence="1">
    <location>
        <begin position="11"/>
        <end position="101"/>
    </location>
</feature>